<sequence>MRIRGKRRITDLREQRTQGWRAGEIGTQHERIDEQADERFDLRMRTISDGRTDCDIGLSGKACEQRLEHGEQQHEGRDAFLLSKCVQALGQFRTQRKGQRRASPADLRGTRTISGKVQRRKLGELIAPVLRLTFQLRTGEPVALPQRVVGVLHGQRCKSDRFVTQRSRIASAEFTHEHAGGPAIGDDVMHREEQDVLIFREAQ</sequence>
<dbReference type="Proteomes" id="UP000054624">
    <property type="component" value="Unassembled WGS sequence"/>
</dbReference>
<gene>
    <name evidence="1" type="ORF">AWB76_06553</name>
</gene>
<dbReference type="AntiFam" id="ANF00178">
    <property type="entry name" value="Shadow ORF (opposite dhbF)"/>
</dbReference>
<organism evidence="1 2">
    <name type="scientific">Caballeronia temeraria</name>
    <dbReference type="NCBI Taxonomy" id="1777137"/>
    <lineage>
        <taxon>Bacteria</taxon>
        <taxon>Pseudomonadati</taxon>
        <taxon>Pseudomonadota</taxon>
        <taxon>Betaproteobacteria</taxon>
        <taxon>Burkholderiales</taxon>
        <taxon>Burkholderiaceae</taxon>
        <taxon>Caballeronia</taxon>
    </lineage>
</organism>
<dbReference type="AlphaFoldDB" id="A0A158D9Q2"/>
<dbReference type="STRING" id="1777137.AWB76_06553"/>
<proteinExistence type="predicted"/>
<dbReference type="EMBL" id="FCOI02000035">
    <property type="protein sequence ID" value="SAK90537.1"/>
    <property type="molecule type" value="Genomic_DNA"/>
</dbReference>
<name>A0A158D9Q2_9BURK</name>
<accession>A0A158D9Q2</accession>
<reference evidence="2" key="1">
    <citation type="submission" date="2016-01" db="EMBL/GenBank/DDBJ databases">
        <authorList>
            <person name="Peeters Charlotte."/>
        </authorList>
    </citation>
    <scope>NUCLEOTIDE SEQUENCE [LARGE SCALE GENOMIC DNA]</scope>
</reference>
<protein>
    <submittedName>
        <fullName evidence="1">Uncharacterized protein</fullName>
    </submittedName>
</protein>
<keyword evidence="2" id="KW-1185">Reference proteome</keyword>
<evidence type="ECO:0000313" key="1">
    <source>
        <dbReference type="EMBL" id="SAK90537.1"/>
    </source>
</evidence>
<evidence type="ECO:0000313" key="2">
    <source>
        <dbReference type="Proteomes" id="UP000054624"/>
    </source>
</evidence>